<organism evidence="1 2">
    <name type="scientific">Pleurodeles waltl</name>
    <name type="common">Iberian ribbed newt</name>
    <dbReference type="NCBI Taxonomy" id="8319"/>
    <lineage>
        <taxon>Eukaryota</taxon>
        <taxon>Metazoa</taxon>
        <taxon>Chordata</taxon>
        <taxon>Craniata</taxon>
        <taxon>Vertebrata</taxon>
        <taxon>Euteleostomi</taxon>
        <taxon>Amphibia</taxon>
        <taxon>Batrachia</taxon>
        <taxon>Caudata</taxon>
        <taxon>Salamandroidea</taxon>
        <taxon>Salamandridae</taxon>
        <taxon>Pleurodelinae</taxon>
        <taxon>Pleurodeles</taxon>
    </lineage>
</organism>
<protein>
    <submittedName>
        <fullName evidence="1">Uncharacterized protein</fullName>
    </submittedName>
</protein>
<proteinExistence type="predicted"/>
<dbReference type="Gene3D" id="3.10.10.10">
    <property type="entry name" value="HIV Type 1 Reverse Transcriptase, subunit A, domain 1"/>
    <property type="match status" value="1"/>
</dbReference>
<dbReference type="PANTHER" id="PTHR37984">
    <property type="entry name" value="PROTEIN CBG26694"/>
    <property type="match status" value="1"/>
</dbReference>
<dbReference type="EMBL" id="JANPWB010000006">
    <property type="protein sequence ID" value="KAJ1181697.1"/>
    <property type="molecule type" value="Genomic_DNA"/>
</dbReference>
<dbReference type="InterPro" id="IPR050951">
    <property type="entry name" value="Retrovirus_Pol_polyprotein"/>
</dbReference>
<dbReference type="InterPro" id="IPR043502">
    <property type="entry name" value="DNA/RNA_pol_sf"/>
</dbReference>
<sequence>MIRALDTAPPPHSGSDMDDNHYVVHVVHTIDGRRLPTCQVLLQGLPVPTLVDTGASINLTAAEGYQRLSKPPPLKPTRVQAYAFGNARPLEMAGVFTAEVAHENTTVLAKIYMSTEGSVFLLGCQTAQEVNLVHFAFSIHASDLEDLVKEFDSLFKGFGCLKGPPLKLHIDDSVAPVALRHRQVAFHLRPKVEQELQLLEKAGIIERVSGPTPWVSPIVVTRKPKQPEAVRICVYPIR</sequence>
<comment type="caution">
    <text evidence="1">The sequence shown here is derived from an EMBL/GenBank/DDBJ whole genome shotgun (WGS) entry which is preliminary data.</text>
</comment>
<dbReference type="Proteomes" id="UP001066276">
    <property type="component" value="Chromosome 3_2"/>
</dbReference>
<dbReference type="SUPFAM" id="SSF56672">
    <property type="entry name" value="DNA/RNA polymerases"/>
    <property type="match status" value="1"/>
</dbReference>
<dbReference type="SUPFAM" id="SSF50630">
    <property type="entry name" value="Acid proteases"/>
    <property type="match status" value="1"/>
</dbReference>
<dbReference type="AlphaFoldDB" id="A0AAV7U1W7"/>
<dbReference type="Gene3D" id="2.40.70.10">
    <property type="entry name" value="Acid Proteases"/>
    <property type="match status" value="1"/>
</dbReference>
<gene>
    <name evidence="1" type="ORF">NDU88_006899</name>
</gene>
<dbReference type="InterPro" id="IPR021109">
    <property type="entry name" value="Peptidase_aspartic_dom_sf"/>
</dbReference>
<keyword evidence="2" id="KW-1185">Reference proteome</keyword>
<accession>A0AAV7U1W7</accession>
<dbReference type="PANTHER" id="PTHR37984:SF9">
    <property type="entry name" value="INTEGRASE CATALYTIC DOMAIN-CONTAINING PROTEIN"/>
    <property type="match status" value="1"/>
</dbReference>
<evidence type="ECO:0000313" key="2">
    <source>
        <dbReference type="Proteomes" id="UP001066276"/>
    </source>
</evidence>
<name>A0AAV7U1W7_PLEWA</name>
<reference evidence="1" key="1">
    <citation type="journal article" date="2022" name="bioRxiv">
        <title>Sequencing and chromosome-scale assembly of the giantPleurodeles waltlgenome.</title>
        <authorList>
            <person name="Brown T."/>
            <person name="Elewa A."/>
            <person name="Iarovenko S."/>
            <person name="Subramanian E."/>
            <person name="Araus A.J."/>
            <person name="Petzold A."/>
            <person name="Susuki M."/>
            <person name="Suzuki K.-i.T."/>
            <person name="Hayashi T."/>
            <person name="Toyoda A."/>
            <person name="Oliveira C."/>
            <person name="Osipova E."/>
            <person name="Leigh N.D."/>
            <person name="Simon A."/>
            <person name="Yun M.H."/>
        </authorList>
    </citation>
    <scope>NUCLEOTIDE SEQUENCE</scope>
    <source>
        <strain evidence="1">20211129_DDA</strain>
        <tissue evidence="1">Liver</tissue>
    </source>
</reference>
<evidence type="ECO:0000313" key="1">
    <source>
        <dbReference type="EMBL" id="KAJ1181697.1"/>
    </source>
</evidence>